<dbReference type="AlphaFoldDB" id="A0A5M6CJG9"/>
<dbReference type="PANTHER" id="PTHR35089:SF1">
    <property type="entry name" value="CHAPERONE PROTEIN SKP"/>
    <property type="match status" value="1"/>
</dbReference>
<keyword evidence="2 3" id="KW-0732">Signal</keyword>
<gene>
    <name evidence="4" type="ORF">F0919_13265</name>
</gene>
<evidence type="ECO:0000256" key="2">
    <source>
        <dbReference type="ARBA" id="ARBA00022729"/>
    </source>
</evidence>
<comment type="similarity">
    <text evidence="1">Belongs to the Skp family.</text>
</comment>
<dbReference type="SUPFAM" id="SSF111384">
    <property type="entry name" value="OmpH-like"/>
    <property type="match status" value="1"/>
</dbReference>
<sequence length="171" mass="19602">MKKILLAFSLLVITSIAAQAQRYCVIDSKYILEKVPEYNNAQKQLDAASDAWQKEVDAKMQGIDQMYKSYQAERPMLSEDARKKREDEIVAKEKEAKDLQKKYFGYDGEVFKKRQSLVKPIQDKVFNAVQQYAQSRGYDLVYDKAGGITIFYADPKLDKSDDIVKLIPGAK</sequence>
<keyword evidence="5" id="KW-1185">Reference proteome</keyword>
<feature type="chain" id="PRO_5024375397" evidence="3">
    <location>
        <begin position="21"/>
        <end position="171"/>
    </location>
</feature>
<dbReference type="SMART" id="SM00935">
    <property type="entry name" value="OmpH"/>
    <property type="match status" value="1"/>
</dbReference>
<reference evidence="4 5" key="1">
    <citation type="submission" date="2019-09" db="EMBL/GenBank/DDBJ databases">
        <title>Genome sequence and assembly of Taibaiella sp.</title>
        <authorList>
            <person name="Chhetri G."/>
        </authorList>
    </citation>
    <scope>NUCLEOTIDE SEQUENCE [LARGE SCALE GENOMIC DNA]</scope>
    <source>
        <strain evidence="4 5">KVB11</strain>
    </source>
</reference>
<proteinExistence type="inferred from homology"/>
<dbReference type="RefSeq" id="WP_150033252.1">
    <property type="nucleotide sequence ID" value="NZ_VWSH01000003.1"/>
</dbReference>
<evidence type="ECO:0000313" key="5">
    <source>
        <dbReference type="Proteomes" id="UP000323632"/>
    </source>
</evidence>
<dbReference type="GO" id="GO:0051082">
    <property type="term" value="F:unfolded protein binding"/>
    <property type="evidence" value="ECO:0007669"/>
    <property type="project" value="InterPro"/>
</dbReference>
<dbReference type="InterPro" id="IPR005632">
    <property type="entry name" value="Chaperone_Skp"/>
</dbReference>
<dbReference type="Proteomes" id="UP000323632">
    <property type="component" value="Unassembled WGS sequence"/>
</dbReference>
<name>A0A5M6CJG9_9BACT</name>
<organism evidence="4 5">
    <name type="scientific">Taibaiella lutea</name>
    <dbReference type="NCBI Taxonomy" id="2608001"/>
    <lineage>
        <taxon>Bacteria</taxon>
        <taxon>Pseudomonadati</taxon>
        <taxon>Bacteroidota</taxon>
        <taxon>Chitinophagia</taxon>
        <taxon>Chitinophagales</taxon>
        <taxon>Chitinophagaceae</taxon>
        <taxon>Taibaiella</taxon>
    </lineage>
</organism>
<evidence type="ECO:0000256" key="1">
    <source>
        <dbReference type="ARBA" id="ARBA00009091"/>
    </source>
</evidence>
<protein>
    <submittedName>
        <fullName evidence="4">OmpH family outer membrane protein</fullName>
    </submittedName>
</protein>
<dbReference type="PANTHER" id="PTHR35089">
    <property type="entry name" value="CHAPERONE PROTEIN SKP"/>
    <property type="match status" value="1"/>
</dbReference>
<evidence type="ECO:0000313" key="4">
    <source>
        <dbReference type="EMBL" id="KAA5533505.1"/>
    </source>
</evidence>
<evidence type="ECO:0000256" key="3">
    <source>
        <dbReference type="SAM" id="SignalP"/>
    </source>
</evidence>
<dbReference type="Pfam" id="PF03938">
    <property type="entry name" value="OmpH"/>
    <property type="match status" value="1"/>
</dbReference>
<comment type="caution">
    <text evidence="4">The sequence shown here is derived from an EMBL/GenBank/DDBJ whole genome shotgun (WGS) entry which is preliminary data.</text>
</comment>
<dbReference type="InterPro" id="IPR024930">
    <property type="entry name" value="Skp_dom_sf"/>
</dbReference>
<dbReference type="GO" id="GO:0005829">
    <property type="term" value="C:cytosol"/>
    <property type="evidence" value="ECO:0007669"/>
    <property type="project" value="TreeGrafter"/>
</dbReference>
<feature type="signal peptide" evidence="3">
    <location>
        <begin position="1"/>
        <end position="20"/>
    </location>
</feature>
<dbReference type="Gene3D" id="3.30.910.20">
    <property type="entry name" value="Skp domain"/>
    <property type="match status" value="1"/>
</dbReference>
<dbReference type="GO" id="GO:0050821">
    <property type="term" value="P:protein stabilization"/>
    <property type="evidence" value="ECO:0007669"/>
    <property type="project" value="TreeGrafter"/>
</dbReference>
<dbReference type="EMBL" id="VWSH01000003">
    <property type="protein sequence ID" value="KAA5533505.1"/>
    <property type="molecule type" value="Genomic_DNA"/>
</dbReference>
<accession>A0A5M6CJG9</accession>